<dbReference type="STRING" id="379508.A5DUF5"/>
<dbReference type="PANTHER" id="PTHR31104">
    <property type="entry name" value="PEPTIDE-N4-(N-ACETYL-BETA-GLUCOSAMINYL)ASPARAGINE AMIDASE A PROTEIN"/>
    <property type="match status" value="1"/>
</dbReference>
<feature type="compositionally biased region" description="Basic residues" evidence="1">
    <location>
        <begin position="941"/>
        <end position="953"/>
    </location>
</feature>
<protein>
    <recommendedName>
        <fullName evidence="3">Peptide N-acetyl-beta-D-glucosaminyl asparaginase amidase A N-terminal domain-containing protein</fullName>
    </recommendedName>
</protein>
<evidence type="ECO:0000259" key="3">
    <source>
        <dbReference type="Pfam" id="PF12222"/>
    </source>
</evidence>
<dbReference type="eggNOG" id="ENOG502QSXK">
    <property type="taxonomic scope" value="Eukaryota"/>
</dbReference>
<dbReference type="InterPro" id="IPR056948">
    <property type="entry name" value="PNGaseA_N"/>
</dbReference>
<feature type="compositionally biased region" description="Basic and acidic residues" evidence="1">
    <location>
        <begin position="359"/>
        <end position="388"/>
    </location>
</feature>
<keyword evidence="5" id="KW-1185">Reference proteome</keyword>
<dbReference type="KEGG" id="lel:PVL30_000954"/>
<dbReference type="HOGENOM" id="CLU_008372_0_0_1"/>
<evidence type="ECO:0000313" key="4">
    <source>
        <dbReference type="EMBL" id="EDK42813.1"/>
    </source>
</evidence>
<keyword evidence="2" id="KW-1133">Transmembrane helix</keyword>
<name>A5DUF5_LODEL</name>
<feature type="region of interest" description="Disordered" evidence="1">
    <location>
        <begin position="181"/>
        <end position="206"/>
    </location>
</feature>
<organism evidence="4 5">
    <name type="scientific">Lodderomyces elongisporus (strain ATCC 11503 / CBS 2605 / JCM 1781 / NBRC 1676 / NRRL YB-4239)</name>
    <name type="common">Yeast</name>
    <name type="synonym">Saccharomyces elongisporus</name>
    <dbReference type="NCBI Taxonomy" id="379508"/>
    <lineage>
        <taxon>Eukaryota</taxon>
        <taxon>Fungi</taxon>
        <taxon>Dikarya</taxon>
        <taxon>Ascomycota</taxon>
        <taxon>Saccharomycotina</taxon>
        <taxon>Pichiomycetes</taxon>
        <taxon>Debaryomycetaceae</taxon>
        <taxon>Candida/Lodderomyces clade</taxon>
        <taxon>Lodderomyces</taxon>
    </lineage>
</organism>
<dbReference type="Pfam" id="PF12222">
    <property type="entry name" value="PNGaseA"/>
    <property type="match status" value="2"/>
</dbReference>
<feature type="transmembrane region" description="Helical" evidence="2">
    <location>
        <begin position="111"/>
        <end position="130"/>
    </location>
</feature>
<feature type="domain" description="Peptide N-acetyl-beta-D-glucosaminyl asparaginase amidase A N-terminal" evidence="3">
    <location>
        <begin position="506"/>
        <end position="707"/>
    </location>
</feature>
<feature type="region of interest" description="Disordered" evidence="1">
    <location>
        <begin position="51"/>
        <end position="70"/>
    </location>
</feature>
<keyword evidence="2" id="KW-0472">Membrane</keyword>
<dbReference type="GeneID" id="5235353"/>
<reference evidence="4 5" key="1">
    <citation type="journal article" date="2009" name="Nature">
        <title>Evolution of pathogenicity and sexual reproduction in eight Candida genomes.</title>
        <authorList>
            <person name="Butler G."/>
            <person name="Rasmussen M.D."/>
            <person name="Lin M.F."/>
            <person name="Santos M.A."/>
            <person name="Sakthikumar S."/>
            <person name="Munro C.A."/>
            <person name="Rheinbay E."/>
            <person name="Grabherr M."/>
            <person name="Forche A."/>
            <person name="Reedy J.L."/>
            <person name="Agrafioti I."/>
            <person name="Arnaud M.B."/>
            <person name="Bates S."/>
            <person name="Brown A.J."/>
            <person name="Brunke S."/>
            <person name="Costanzo M.C."/>
            <person name="Fitzpatrick D.A."/>
            <person name="de Groot P.W."/>
            <person name="Harris D."/>
            <person name="Hoyer L.L."/>
            <person name="Hube B."/>
            <person name="Klis F.M."/>
            <person name="Kodira C."/>
            <person name="Lennard N."/>
            <person name="Logue M.E."/>
            <person name="Martin R."/>
            <person name="Neiman A.M."/>
            <person name="Nikolaou E."/>
            <person name="Quail M.A."/>
            <person name="Quinn J."/>
            <person name="Santos M.C."/>
            <person name="Schmitzberger F.F."/>
            <person name="Sherlock G."/>
            <person name="Shah P."/>
            <person name="Silverstein K.A."/>
            <person name="Skrzypek M.S."/>
            <person name="Soll D."/>
            <person name="Staggs R."/>
            <person name="Stansfield I."/>
            <person name="Stumpf M.P."/>
            <person name="Sudbery P.E."/>
            <person name="Srikantha T."/>
            <person name="Zeng Q."/>
            <person name="Berman J."/>
            <person name="Berriman M."/>
            <person name="Heitman J."/>
            <person name="Gow N.A."/>
            <person name="Lorenz M.C."/>
            <person name="Birren B.W."/>
            <person name="Kellis M."/>
            <person name="Cuomo C.A."/>
        </authorList>
    </citation>
    <scope>NUCLEOTIDE SEQUENCE [LARGE SCALE GENOMIC DNA]</scope>
    <source>
        <strain evidence="5">ATCC 11503 / BCRC 21390 / CBS 2605 / JCM 1781 / NBRC 1676 / NRRL YB-4239</strain>
    </source>
</reference>
<evidence type="ECO:0000313" key="5">
    <source>
        <dbReference type="Proteomes" id="UP000001996"/>
    </source>
</evidence>
<proteinExistence type="predicted"/>
<feature type="compositionally biased region" description="Basic residues" evidence="1">
    <location>
        <begin position="472"/>
        <end position="482"/>
    </location>
</feature>
<evidence type="ECO:0000256" key="2">
    <source>
        <dbReference type="SAM" id="Phobius"/>
    </source>
</evidence>
<dbReference type="OrthoDB" id="1612078at2759"/>
<feature type="compositionally biased region" description="Basic and acidic residues" evidence="1">
    <location>
        <begin position="61"/>
        <end position="70"/>
    </location>
</feature>
<evidence type="ECO:0000256" key="1">
    <source>
        <dbReference type="SAM" id="MobiDB-lite"/>
    </source>
</evidence>
<keyword evidence="2" id="KW-0812">Transmembrane</keyword>
<feature type="compositionally biased region" description="Acidic residues" evidence="1">
    <location>
        <begin position="389"/>
        <end position="404"/>
    </location>
</feature>
<feature type="compositionally biased region" description="Basic and acidic residues" evidence="1">
    <location>
        <begin position="405"/>
        <end position="418"/>
    </location>
</feature>
<sequence length="1118" mass="126870">MCHRYRDSTLWNMINYGEARDPLISPVDEAFSNQENVAIEATPHYHDEFDYSSAETEESFEESKPLMQDPKEEMSEYIDEKAAFKDLEANRATPNEGRGINRCRYPEMGSIAKVLGSACIFWMVFSLYGINPFSWLKCNTGNEMNPYVTSVDAIVESMNGQKIKHPSSIYRNLMDITINTIPSTGDDGENGESGENGDGNGDGDANKAKEIQEISNPFVPSPRYGKPIFKTNLIKHSFGNSYGHPKISKFTIPKNVTFNAVVLELLTEVDGVQYDRLANIFVNGVQIWRTSTIEPSGKKVFSIVNKDVSKYAKLFEGHDNEILFELNNILNDKYTGALNVTLDATFFHFDPHHPHHHSNHSEVEHAKEHESNHEIAKEIFEKNNKEYESDSDSDSDSDNEEEEEEKRQESYKTREGNFKKMLGRKGGVNHREEKSKKGCAGNREEKKFHNSEHRNDKDGKDDKDDKDGKDDKKHKKPPHHGKPPHDKPGHHPPPPPPPPHHKAAHLFQINKPADSIHALTSTGKDEAPVEYLSSNRLKVKLPTVSKNTTRLQLSVFASGNAAEEFWYQNVIDSFKDIFEEEGNEFIGKGPLRFVNVYFNGRKIASQTPDPVIFTGGISPALWSPIVSISAFDVPAIDFDVTPLLPFLWEHQSIGDEYIEIEISNGLGEVGIDNTTAVNQNWITSANLLGYEHPFVKDTSGVLVNIDQRDRASVHPIAVPFTHSFQQIANGIFSAELVSDLSFTLKNNKTLNTTFSSFSKGEISNIQHYASSGDIQRLVHVGHSSSLILIQDKDIPEHHAGNDTDGETHHKKKPENIIHSIDTSISYPLVLNTKTVKKDYGSEGEYDIEYDVSIVNARDLEMKFDDHFGKIKVKSAQNGTSTFTLSNKGNHGYGSLTAKFFKKIDFGKHFHKGFFRRADAINGTIVHEDLKFRPDPEDHEHKHGKHKEHKKHKGEKGEESEKFEKGNKMHKMHNIDDKHKMHMDHKDHKDHKMHKMHEMDDEHKIRKSHEDGKMHRMNKGHMGHKGHKGHKSHERDGDLRDEKMSMATSLLYTLKSLGKGCAQRAKGAADLINSRFWKFENPRQQAQKLLKTFSKDVREGFDHKFIEKKMVKAGIHMNL</sequence>
<feature type="domain" description="Peptide N-acetyl-beta-D-glucosaminyl asparaginase amidase A N-terminal" evidence="3">
    <location>
        <begin position="217"/>
        <end position="358"/>
    </location>
</feature>
<dbReference type="AlphaFoldDB" id="A5DUF5"/>
<dbReference type="VEuPathDB" id="FungiDB:LELG_00991"/>
<dbReference type="Proteomes" id="UP000001996">
    <property type="component" value="Unassembled WGS sequence"/>
</dbReference>
<feature type="region of interest" description="Disordered" evidence="1">
    <location>
        <begin position="353"/>
        <end position="503"/>
    </location>
</feature>
<dbReference type="EMBL" id="CH981524">
    <property type="protein sequence ID" value="EDK42813.1"/>
    <property type="molecule type" value="Genomic_DNA"/>
</dbReference>
<feature type="compositionally biased region" description="Basic and acidic residues" evidence="1">
    <location>
        <begin position="954"/>
        <end position="965"/>
    </location>
</feature>
<dbReference type="InParanoid" id="A5DUF5"/>
<feature type="compositionally biased region" description="Basic and acidic residues" evidence="1">
    <location>
        <begin position="429"/>
        <end position="471"/>
    </location>
</feature>
<dbReference type="InterPro" id="IPR021102">
    <property type="entry name" value="PNGase_A"/>
</dbReference>
<accession>A5DUF5</accession>
<gene>
    <name evidence="4" type="ORF">LELG_00991</name>
</gene>
<feature type="region of interest" description="Disordered" evidence="1">
    <location>
        <begin position="932"/>
        <end position="965"/>
    </location>
</feature>
<dbReference type="OMA" id="AADEFWY"/>